<dbReference type="AlphaFoldDB" id="A0AAV7U744"/>
<dbReference type="Proteomes" id="UP001066276">
    <property type="component" value="Chromosome 3_1"/>
</dbReference>
<gene>
    <name evidence="1" type="ORF">NDU88_001164</name>
</gene>
<feature type="non-terminal residue" evidence="1">
    <location>
        <position position="1"/>
    </location>
</feature>
<keyword evidence="2" id="KW-1185">Reference proteome</keyword>
<feature type="non-terminal residue" evidence="1">
    <location>
        <position position="77"/>
    </location>
</feature>
<proteinExistence type="predicted"/>
<reference evidence="1" key="1">
    <citation type="journal article" date="2022" name="bioRxiv">
        <title>Sequencing and chromosome-scale assembly of the giantPleurodeles waltlgenome.</title>
        <authorList>
            <person name="Brown T."/>
            <person name="Elewa A."/>
            <person name="Iarovenko S."/>
            <person name="Subramanian E."/>
            <person name="Araus A.J."/>
            <person name="Petzold A."/>
            <person name="Susuki M."/>
            <person name="Suzuki K.-i.T."/>
            <person name="Hayashi T."/>
            <person name="Toyoda A."/>
            <person name="Oliveira C."/>
            <person name="Osipova E."/>
            <person name="Leigh N.D."/>
            <person name="Simon A."/>
            <person name="Yun M.H."/>
        </authorList>
    </citation>
    <scope>NUCLEOTIDE SEQUENCE</scope>
    <source>
        <strain evidence="1">20211129_DDA</strain>
        <tissue evidence="1">Liver</tissue>
    </source>
</reference>
<evidence type="ECO:0000313" key="2">
    <source>
        <dbReference type="Proteomes" id="UP001066276"/>
    </source>
</evidence>
<organism evidence="1 2">
    <name type="scientific">Pleurodeles waltl</name>
    <name type="common">Iberian ribbed newt</name>
    <dbReference type="NCBI Taxonomy" id="8319"/>
    <lineage>
        <taxon>Eukaryota</taxon>
        <taxon>Metazoa</taxon>
        <taxon>Chordata</taxon>
        <taxon>Craniata</taxon>
        <taxon>Vertebrata</taxon>
        <taxon>Euteleostomi</taxon>
        <taxon>Amphibia</taxon>
        <taxon>Batrachia</taxon>
        <taxon>Caudata</taxon>
        <taxon>Salamandroidea</taxon>
        <taxon>Salamandridae</taxon>
        <taxon>Pleurodelinae</taxon>
        <taxon>Pleurodeles</taxon>
    </lineage>
</organism>
<sequence>AFWFGHGVVQVNVIVLILQCTRLGRKTRLMCRCTKGKPVRAWTAQGARNAASLDITPTESMWIQYSLAKLFENGVQK</sequence>
<evidence type="ECO:0000313" key="1">
    <source>
        <dbReference type="EMBL" id="KAJ1184356.1"/>
    </source>
</evidence>
<accession>A0AAV7U744</accession>
<name>A0AAV7U744_PLEWA</name>
<protein>
    <submittedName>
        <fullName evidence="1">Uncharacterized protein</fullName>
    </submittedName>
</protein>
<comment type="caution">
    <text evidence="1">The sequence shown here is derived from an EMBL/GenBank/DDBJ whole genome shotgun (WGS) entry which is preliminary data.</text>
</comment>
<dbReference type="EMBL" id="JANPWB010000005">
    <property type="protein sequence ID" value="KAJ1184356.1"/>
    <property type="molecule type" value="Genomic_DNA"/>
</dbReference>